<accession>A0ABS2MZ90</accession>
<dbReference type="RefSeq" id="WP_204498697.1">
    <property type="nucleotide sequence ID" value="NZ_JAFBDR010000007.1"/>
</dbReference>
<dbReference type="PANTHER" id="PTHR37946">
    <property type="entry name" value="SLL1969 PROTEIN"/>
    <property type="match status" value="1"/>
</dbReference>
<keyword evidence="3" id="KW-1185">Reference proteome</keyword>
<keyword evidence="2" id="KW-0378">Hydrolase</keyword>
<dbReference type="Proteomes" id="UP001296943">
    <property type="component" value="Unassembled WGS sequence"/>
</dbReference>
<reference evidence="2 3" key="1">
    <citation type="submission" date="2021-01" db="EMBL/GenBank/DDBJ databases">
        <title>Genomic Encyclopedia of Type Strains, Phase IV (KMG-IV): sequencing the most valuable type-strain genomes for metagenomic binning, comparative biology and taxonomic classification.</title>
        <authorList>
            <person name="Goeker M."/>
        </authorList>
    </citation>
    <scope>NUCLEOTIDE SEQUENCE [LARGE SCALE GENOMIC DNA]</scope>
    <source>
        <strain evidence="2 3">DSM 23711</strain>
    </source>
</reference>
<proteinExistence type="predicted"/>
<feature type="transmembrane region" description="Helical" evidence="1">
    <location>
        <begin position="12"/>
        <end position="29"/>
    </location>
</feature>
<keyword evidence="1" id="KW-1133">Transmembrane helix</keyword>
<name>A0ABS2MZ90_9BACI</name>
<dbReference type="InterPro" id="IPR029058">
    <property type="entry name" value="AB_hydrolase_fold"/>
</dbReference>
<protein>
    <submittedName>
        <fullName evidence="2">Alpha/beta hydrolase family protein</fullName>
    </submittedName>
</protein>
<sequence>MYHTLHLVKSKKILIPFIILASFLFFFFSKPIVSKDMTEITPTLFVHGYKGGNGSFKTMMKRFEKKAWGSKRMVYHVSATGKLFVFGDIGEEENPFIQVIFENNRATIASQSVWLQQVMKDLYQTYSIQQVNLVGHSMGGLASTNFIVTNQGGILPHVEKLVVIGSPFLGIDNDDYFSKNYGEATTDLKAGSHALRAMMAQKSEFNSDTDVLAIAGVINDGFNSDGLVSLSSALGIRDYVLAEKYNQKIFYDPNATHSGLHEHKGVDQQIASFLWGY</sequence>
<evidence type="ECO:0000313" key="3">
    <source>
        <dbReference type="Proteomes" id="UP001296943"/>
    </source>
</evidence>
<dbReference type="EMBL" id="JAFBDR010000007">
    <property type="protein sequence ID" value="MBM7571228.1"/>
    <property type="molecule type" value="Genomic_DNA"/>
</dbReference>
<gene>
    <name evidence="2" type="ORF">JOC48_001711</name>
</gene>
<keyword evidence="1" id="KW-0812">Transmembrane</keyword>
<dbReference type="Gene3D" id="3.40.50.1820">
    <property type="entry name" value="alpha/beta hydrolase"/>
    <property type="match status" value="1"/>
</dbReference>
<dbReference type="Pfam" id="PF06028">
    <property type="entry name" value="DUF915"/>
    <property type="match status" value="1"/>
</dbReference>
<dbReference type="PANTHER" id="PTHR37946:SF1">
    <property type="entry name" value="SLL1969 PROTEIN"/>
    <property type="match status" value="1"/>
</dbReference>
<evidence type="ECO:0000256" key="1">
    <source>
        <dbReference type="SAM" id="Phobius"/>
    </source>
</evidence>
<dbReference type="InterPro" id="IPR010315">
    <property type="entry name" value="DUF915_hydro-like"/>
</dbReference>
<dbReference type="SUPFAM" id="SSF53474">
    <property type="entry name" value="alpha/beta-Hydrolases"/>
    <property type="match status" value="1"/>
</dbReference>
<dbReference type="GO" id="GO:0016787">
    <property type="term" value="F:hydrolase activity"/>
    <property type="evidence" value="ECO:0007669"/>
    <property type="project" value="UniProtKB-KW"/>
</dbReference>
<comment type="caution">
    <text evidence="2">The sequence shown here is derived from an EMBL/GenBank/DDBJ whole genome shotgun (WGS) entry which is preliminary data.</text>
</comment>
<keyword evidence="1" id="KW-0472">Membrane</keyword>
<organism evidence="2 3">
    <name type="scientific">Aquibacillus albus</name>
    <dbReference type="NCBI Taxonomy" id="1168171"/>
    <lineage>
        <taxon>Bacteria</taxon>
        <taxon>Bacillati</taxon>
        <taxon>Bacillota</taxon>
        <taxon>Bacilli</taxon>
        <taxon>Bacillales</taxon>
        <taxon>Bacillaceae</taxon>
        <taxon>Aquibacillus</taxon>
    </lineage>
</organism>
<evidence type="ECO:0000313" key="2">
    <source>
        <dbReference type="EMBL" id="MBM7571228.1"/>
    </source>
</evidence>